<evidence type="ECO:0000313" key="10">
    <source>
        <dbReference type="EMBL" id="MFA0569447.1"/>
    </source>
</evidence>
<dbReference type="Pfam" id="PF00875">
    <property type="entry name" value="DNA_photolyase"/>
    <property type="match status" value="1"/>
</dbReference>
<comment type="similarity">
    <text evidence="7">Belongs to the DNA photolyase family.</text>
</comment>
<dbReference type="RefSeq" id="WP_372266606.1">
    <property type="nucleotide sequence ID" value="NZ_JBFRUW010000054.1"/>
</dbReference>
<comment type="similarity">
    <text evidence="3">Belongs to the DNA photolyase class-1 family.</text>
</comment>
<evidence type="ECO:0000256" key="7">
    <source>
        <dbReference type="RuleBase" id="RU004182"/>
    </source>
</evidence>
<dbReference type="InterPro" id="IPR018394">
    <property type="entry name" value="DNA_photolyase_1_CS_C"/>
</dbReference>
<dbReference type="EC" id="4.1.99.3" evidence="10"/>
<evidence type="ECO:0000259" key="9">
    <source>
        <dbReference type="PROSITE" id="PS51645"/>
    </source>
</evidence>
<sequence>MNNILWVRRDLRTHDNPALLAAIENGATCAVFISTPKQWEQHHLAPMKADLMCRHLQLLSEQLDELGIKFIHITATDFADQVTQLQAYCSDNNVEKIFANTEPECDELKRDQAVIERGLPLELFQSDTIVPVGKVLNKQGEMFKVFTPFKNAWLKRVQQTGIECSPSPPSDSTSTLGPVSNHSDIDGNSKANHHLDISAESSGNFDIGYPRESSDRWPLSETVIKQVIPEFLVNKVSSYHDNRDIPSIKGTSGLSPYLAIGAISPRWLAIQLIQQNPEVLFDTQHSAFSWLNELIWRDFYKHLLFHYPQLAKGSNFQTKYDGLIWHPDHQNFKAWCEGKTGYPIVDAAMRQLTTTGWMHNRLRMIVASFLTKHLLIDWRWGERFFISHLIDGDLSANNGGWQWAASTGCDAQPYFRIFNPITQSERFDPKGIFIRRYLPELADLPDKDIHFPHDYLKKHPDQDKYWAPIVEHKQARLRALTFFK</sequence>
<comment type="caution">
    <text evidence="10">The sequence shown here is derived from an EMBL/GenBank/DDBJ whole genome shotgun (WGS) entry which is preliminary data.</text>
</comment>
<dbReference type="InterPro" id="IPR036155">
    <property type="entry name" value="Crypto/Photolyase_N_sf"/>
</dbReference>
<organism evidence="10 11">
    <name type="scientific">Vibrio gallaecicus</name>
    <dbReference type="NCBI Taxonomy" id="552386"/>
    <lineage>
        <taxon>Bacteria</taxon>
        <taxon>Pseudomonadati</taxon>
        <taxon>Pseudomonadota</taxon>
        <taxon>Gammaproteobacteria</taxon>
        <taxon>Vibrionales</taxon>
        <taxon>Vibrionaceae</taxon>
        <taxon>Vibrio</taxon>
    </lineage>
</organism>
<dbReference type="EMBL" id="JBFRUW010000054">
    <property type="protein sequence ID" value="MFA0569447.1"/>
    <property type="molecule type" value="Genomic_DNA"/>
</dbReference>
<dbReference type="PANTHER" id="PTHR11455">
    <property type="entry name" value="CRYPTOCHROME"/>
    <property type="match status" value="1"/>
</dbReference>
<dbReference type="GO" id="GO:0003904">
    <property type="term" value="F:deoxyribodipyrimidine photo-lyase activity"/>
    <property type="evidence" value="ECO:0007669"/>
    <property type="project" value="UniProtKB-EC"/>
</dbReference>
<dbReference type="InterPro" id="IPR002081">
    <property type="entry name" value="Cryptochrome/DNA_photolyase_1"/>
</dbReference>
<accession>A0ABV4NDE9</accession>
<dbReference type="SUPFAM" id="SSF52425">
    <property type="entry name" value="Cryptochrome/photolyase, N-terminal domain"/>
    <property type="match status" value="1"/>
</dbReference>
<name>A0ABV4NDE9_9VIBR</name>
<keyword evidence="11" id="KW-1185">Reference proteome</keyword>
<keyword evidence="4 7" id="KW-0285">Flavoprotein</keyword>
<dbReference type="PROSITE" id="PS51645">
    <property type="entry name" value="PHR_CRY_ALPHA_BETA"/>
    <property type="match status" value="1"/>
</dbReference>
<evidence type="ECO:0000256" key="1">
    <source>
        <dbReference type="ARBA" id="ARBA00001932"/>
    </source>
</evidence>
<gene>
    <name evidence="10" type="primary">phrB</name>
    <name evidence="10" type="ORF">AB4566_14335</name>
</gene>
<dbReference type="PRINTS" id="PR00147">
    <property type="entry name" value="DNAPHOTLYASE"/>
</dbReference>
<keyword evidence="6 7" id="KW-0157">Chromophore</keyword>
<feature type="region of interest" description="Disordered" evidence="8">
    <location>
        <begin position="161"/>
        <end position="191"/>
    </location>
</feature>
<dbReference type="Proteomes" id="UP001570417">
    <property type="component" value="Unassembled WGS sequence"/>
</dbReference>
<dbReference type="SUPFAM" id="SSF48173">
    <property type="entry name" value="Cryptochrome/photolyase FAD-binding domain"/>
    <property type="match status" value="1"/>
</dbReference>
<evidence type="ECO:0000256" key="3">
    <source>
        <dbReference type="ARBA" id="ARBA00005862"/>
    </source>
</evidence>
<dbReference type="Gene3D" id="3.40.50.620">
    <property type="entry name" value="HUPs"/>
    <property type="match status" value="1"/>
</dbReference>
<dbReference type="InterPro" id="IPR014729">
    <property type="entry name" value="Rossmann-like_a/b/a_fold"/>
</dbReference>
<dbReference type="PROSITE" id="PS00691">
    <property type="entry name" value="DNA_PHOTOLYASES_1_2"/>
    <property type="match status" value="1"/>
</dbReference>
<reference evidence="10 11" key="1">
    <citation type="journal article" date="2024" name="ISME J.">
        <title>Tailless and filamentous prophages are predominant in marine Vibrio.</title>
        <authorList>
            <person name="Steensen K."/>
            <person name="Seneca J."/>
            <person name="Bartlau N."/>
            <person name="Yu X.A."/>
            <person name="Hussain F.A."/>
            <person name="Polz M.F."/>
        </authorList>
    </citation>
    <scope>NUCLEOTIDE SEQUENCE [LARGE SCALE GENOMIC DNA]</scope>
    <source>
        <strain evidence="10 11">10N.222.51.A1</strain>
    </source>
</reference>
<keyword evidence="10" id="KW-0456">Lyase</keyword>
<dbReference type="PROSITE" id="PS00394">
    <property type="entry name" value="DNA_PHOTOLYASES_1_1"/>
    <property type="match status" value="1"/>
</dbReference>
<comment type="cofactor">
    <cofactor evidence="1">
        <name>(6R)-5,10-methylene-5,6,7,8-tetrahydrofolate</name>
        <dbReference type="ChEBI" id="CHEBI:15636"/>
    </cofactor>
</comment>
<dbReference type="InterPro" id="IPR036134">
    <property type="entry name" value="Crypto/Photolyase_FAD-like_sf"/>
</dbReference>
<dbReference type="NCBIfam" id="NF007955">
    <property type="entry name" value="PRK10674.1"/>
    <property type="match status" value="1"/>
</dbReference>
<evidence type="ECO:0000256" key="4">
    <source>
        <dbReference type="ARBA" id="ARBA00022630"/>
    </source>
</evidence>
<dbReference type="PANTHER" id="PTHR11455:SF9">
    <property type="entry name" value="CRYPTOCHROME CIRCADIAN CLOCK 5 ISOFORM X1"/>
    <property type="match status" value="1"/>
</dbReference>
<comment type="cofactor">
    <cofactor evidence="2">
        <name>FAD</name>
        <dbReference type="ChEBI" id="CHEBI:57692"/>
    </cofactor>
</comment>
<evidence type="ECO:0000256" key="8">
    <source>
        <dbReference type="SAM" id="MobiDB-lite"/>
    </source>
</evidence>
<keyword evidence="5 7" id="KW-0274">FAD</keyword>
<evidence type="ECO:0000313" key="11">
    <source>
        <dbReference type="Proteomes" id="UP001570417"/>
    </source>
</evidence>
<dbReference type="InterPro" id="IPR005101">
    <property type="entry name" value="Cryptochr/Photolyase_FAD-bd"/>
</dbReference>
<evidence type="ECO:0000256" key="2">
    <source>
        <dbReference type="ARBA" id="ARBA00001974"/>
    </source>
</evidence>
<evidence type="ECO:0000256" key="6">
    <source>
        <dbReference type="ARBA" id="ARBA00022991"/>
    </source>
</evidence>
<dbReference type="InterPro" id="IPR006050">
    <property type="entry name" value="DNA_photolyase_N"/>
</dbReference>
<protein>
    <submittedName>
        <fullName evidence="10">Deoxyribodipyrimidine photo-lyase</fullName>
        <ecNumber evidence="10">4.1.99.3</ecNumber>
    </submittedName>
</protein>
<dbReference type="Pfam" id="PF03441">
    <property type="entry name" value="FAD_binding_7"/>
    <property type="match status" value="1"/>
</dbReference>
<evidence type="ECO:0000256" key="5">
    <source>
        <dbReference type="ARBA" id="ARBA00022827"/>
    </source>
</evidence>
<feature type="domain" description="Photolyase/cryptochrome alpha/beta" evidence="9">
    <location>
        <begin position="1"/>
        <end position="129"/>
    </location>
</feature>
<dbReference type="Gene3D" id="1.10.579.10">
    <property type="entry name" value="DNA Cyclobutane Dipyrimidine Photolyase, subunit A, domain 3"/>
    <property type="match status" value="1"/>
</dbReference>
<dbReference type="Gene3D" id="1.25.40.80">
    <property type="match status" value="1"/>
</dbReference>
<proteinExistence type="inferred from homology"/>